<gene>
    <name evidence="1" type="ORF">BpJC7_06900</name>
</gene>
<dbReference type="GO" id="GO:0006396">
    <property type="term" value="P:RNA processing"/>
    <property type="evidence" value="ECO:0007669"/>
    <property type="project" value="UniProtKB-ARBA"/>
</dbReference>
<organism evidence="1 2">
    <name type="scientific">Weizmannia acidilactici</name>
    <dbReference type="NCBI Taxonomy" id="2607726"/>
    <lineage>
        <taxon>Bacteria</taxon>
        <taxon>Bacillati</taxon>
        <taxon>Bacillota</taxon>
        <taxon>Bacilli</taxon>
        <taxon>Bacillales</taxon>
        <taxon>Bacillaceae</taxon>
        <taxon>Heyndrickxia</taxon>
    </lineage>
</organism>
<evidence type="ECO:0000313" key="1">
    <source>
        <dbReference type="EMBL" id="GER69387.1"/>
    </source>
</evidence>
<dbReference type="GO" id="GO:0140098">
    <property type="term" value="F:catalytic activity, acting on RNA"/>
    <property type="evidence" value="ECO:0007669"/>
    <property type="project" value="UniProtKB-ARBA"/>
</dbReference>
<dbReference type="InterPro" id="IPR020103">
    <property type="entry name" value="PsdUridine_synth_cat_dom_sf"/>
</dbReference>
<accession>A0A5J4JFS2</accession>
<dbReference type="RefSeq" id="WP_151679415.1">
    <property type="nucleotide sequence ID" value="NZ_BKZQ01000006.1"/>
</dbReference>
<comment type="caution">
    <text evidence="1">The sequence shown here is derived from an EMBL/GenBank/DDBJ whole genome shotgun (WGS) entry which is preliminary data.</text>
</comment>
<sequence length="80" mass="9167">MTKRKKHVPKTYRGYQGRAGEEDAGIFLNSVLLDDGYTEKSAELKILITGEISEIERTITEGKCHHVKRMFEAVGKKWEI</sequence>
<name>A0A5J4JFS2_9BACI</name>
<dbReference type="Proteomes" id="UP000391919">
    <property type="component" value="Unassembled WGS sequence"/>
</dbReference>
<dbReference type="SUPFAM" id="SSF55120">
    <property type="entry name" value="Pseudouridine synthase"/>
    <property type="match status" value="1"/>
</dbReference>
<dbReference type="EMBL" id="BKZQ01000006">
    <property type="protein sequence ID" value="GER69387.1"/>
    <property type="molecule type" value="Genomic_DNA"/>
</dbReference>
<proteinExistence type="predicted"/>
<dbReference type="InterPro" id="IPR042092">
    <property type="entry name" value="PsdUridine_s_RsuA/RluB/E/F_cat"/>
</dbReference>
<protein>
    <submittedName>
        <fullName evidence="1">Uncharacterized protein</fullName>
    </submittedName>
</protein>
<dbReference type="GO" id="GO:0009982">
    <property type="term" value="F:pseudouridine synthase activity"/>
    <property type="evidence" value="ECO:0007669"/>
    <property type="project" value="InterPro"/>
</dbReference>
<dbReference type="GO" id="GO:0001522">
    <property type="term" value="P:pseudouridine synthesis"/>
    <property type="evidence" value="ECO:0007669"/>
    <property type="project" value="InterPro"/>
</dbReference>
<reference evidence="1 2" key="1">
    <citation type="submission" date="2019-09" db="EMBL/GenBank/DDBJ databases">
        <title>Draft genome sequence of Bacillus sp. JC-7.</title>
        <authorList>
            <person name="Tanaka N."/>
            <person name="Shiwa Y."/>
            <person name="Fujita N."/>
            <person name="Tanasupawat S."/>
        </authorList>
    </citation>
    <scope>NUCLEOTIDE SEQUENCE [LARGE SCALE GENOMIC DNA]</scope>
    <source>
        <strain evidence="1 2">JC-7</strain>
    </source>
</reference>
<dbReference type="GO" id="GO:0003723">
    <property type="term" value="F:RNA binding"/>
    <property type="evidence" value="ECO:0007669"/>
    <property type="project" value="InterPro"/>
</dbReference>
<evidence type="ECO:0000313" key="2">
    <source>
        <dbReference type="Proteomes" id="UP000391919"/>
    </source>
</evidence>
<dbReference type="AlphaFoldDB" id="A0A5J4JFS2"/>
<keyword evidence="2" id="KW-1185">Reference proteome</keyword>
<dbReference type="Gene3D" id="3.30.70.1560">
    <property type="entry name" value="Alpha-L RNA-binding motif"/>
    <property type="match status" value="1"/>
</dbReference>